<dbReference type="EMBL" id="JANQDX010000015">
    <property type="protein sequence ID" value="KAL0910763.1"/>
    <property type="molecule type" value="Genomic_DNA"/>
</dbReference>
<dbReference type="AlphaFoldDB" id="A0ABD0UDH8"/>
<dbReference type="Proteomes" id="UP001552299">
    <property type="component" value="Unassembled WGS sequence"/>
</dbReference>
<proteinExistence type="predicted"/>
<name>A0ABD0UDH8_DENTH</name>
<comment type="caution">
    <text evidence="1">The sequence shown here is derived from an EMBL/GenBank/DDBJ whole genome shotgun (WGS) entry which is preliminary data.</text>
</comment>
<protein>
    <submittedName>
        <fullName evidence="1">Uncharacterized protein</fullName>
    </submittedName>
</protein>
<gene>
    <name evidence="1" type="ORF">M5K25_018848</name>
</gene>
<evidence type="ECO:0000313" key="2">
    <source>
        <dbReference type="Proteomes" id="UP001552299"/>
    </source>
</evidence>
<keyword evidence="2" id="KW-1185">Reference proteome</keyword>
<evidence type="ECO:0000313" key="1">
    <source>
        <dbReference type="EMBL" id="KAL0910763.1"/>
    </source>
</evidence>
<organism evidence="1 2">
    <name type="scientific">Dendrobium thyrsiflorum</name>
    <name type="common">Pinecone-like raceme dendrobium</name>
    <name type="synonym">Orchid</name>
    <dbReference type="NCBI Taxonomy" id="117978"/>
    <lineage>
        <taxon>Eukaryota</taxon>
        <taxon>Viridiplantae</taxon>
        <taxon>Streptophyta</taxon>
        <taxon>Embryophyta</taxon>
        <taxon>Tracheophyta</taxon>
        <taxon>Spermatophyta</taxon>
        <taxon>Magnoliopsida</taxon>
        <taxon>Liliopsida</taxon>
        <taxon>Asparagales</taxon>
        <taxon>Orchidaceae</taxon>
        <taxon>Epidendroideae</taxon>
        <taxon>Malaxideae</taxon>
        <taxon>Dendrobiinae</taxon>
        <taxon>Dendrobium</taxon>
    </lineage>
</organism>
<sequence length="71" mass="7825">MGAWAKVHAYQQAAGWVMCSYLRANQGVSGSLLVPDYVHCLDRGRIACTKISEFVRRNLQSLAREGLAKAT</sequence>
<reference evidence="1 2" key="1">
    <citation type="journal article" date="2024" name="Plant Biotechnol. J.">
        <title>Dendrobium thyrsiflorum genome and its molecular insights into genes involved in important horticultural traits.</title>
        <authorList>
            <person name="Chen B."/>
            <person name="Wang J.Y."/>
            <person name="Zheng P.J."/>
            <person name="Li K.L."/>
            <person name="Liang Y.M."/>
            <person name="Chen X.F."/>
            <person name="Zhang C."/>
            <person name="Zhao X."/>
            <person name="He X."/>
            <person name="Zhang G.Q."/>
            <person name="Liu Z.J."/>
            <person name="Xu Q."/>
        </authorList>
    </citation>
    <scope>NUCLEOTIDE SEQUENCE [LARGE SCALE GENOMIC DNA]</scope>
    <source>
        <strain evidence="1">GZMU011</strain>
    </source>
</reference>
<accession>A0ABD0UDH8</accession>